<dbReference type="Proteomes" id="UP000805193">
    <property type="component" value="Unassembled WGS sequence"/>
</dbReference>
<reference evidence="1 2" key="1">
    <citation type="journal article" date="2020" name="Cell">
        <title>Large-Scale Comparative Analyses of Tick Genomes Elucidate Their Genetic Diversity and Vector Capacities.</title>
        <authorList>
            <consortium name="Tick Genome and Microbiome Consortium (TIGMIC)"/>
            <person name="Jia N."/>
            <person name="Wang J."/>
            <person name="Shi W."/>
            <person name="Du L."/>
            <person name="Sun Y."/>
            <person name="Zhan W."/>
            <person name="Jiang J.F."/>
            <person name="Wang Q."/>
            <person name="Zhang B."/>
            <person name="Ji P."/>
            <person name="Bell-Sakyi L."/>
            <person name="Cui X.M."/>
            <person name="Yuan T.T."/>
            <person name="Jiang B.G."/>
            <person name="Yang W.F."/>
            <person name="Lam T.T."/>
            <person name="Chang Q.C."/>
            <person name="Ding S.J."/>
            <person name="Wang X.J."/>
            <person name="Zhu J.G."/>
            <person name="Ruan X.D."/>
            <person name="Zhao L."/>
            <person name="Wei J.T."/>
            <person name="Ye R.Z."/>
            <person name="Que T.C."/>
            <person name="Du C.H."/>
            <person name="Zhou Y.H."/>
            <person name="Cheng J.X."/>
            <person name="Dai P.F."/>
            <person name="Guo W.B."/>
            <person name="Han X.H."/>
            <person name="Huang E.J."/>
            <person name="Li L.F."/>
            <person name="Wei W."/>
            <person name="Gao Y.C."/>
            <person name="Liu J.Z."/>
            <person name="Shao H.Z."/>
            <person name="Wang X."/>
            <person name="Wang C.C."/>
            <person name="Yang T.C."/>
            <person name="Huo Q.B."/>
            <person name="Li W."/>
            <person name="Chen H.Y."/>
            <person name="Chen S.E."/>
            <person name="Zhou L.G."/>
            <person name="Ni X.B."/>
            <person name="Tian J.H."/>
            <person name="Sheng Y."/>
            <person name="Liu T."/>
            <person name="Pan Y.S."/>
            <person name="Xia L.Y."/>
            <person name="Li J."/>
            <person name="Zhao F."/>
            <person name="Cao W.C."/>
        </authorList>
    </citation>
    <scope>NUCLEOTIDE SEQUENCE [LARGE SCALE GENOMIC DNA]</scope>
    <source>
        <strain evidence="1">Iper-2018</strain>
    </source>
</reference>
<organism evidence="1 2">
    <name type="scientific">Ixodes persulcatus</name>
    <name type="common">Taiga tick</name>
    <dbReference type="NCBI Taxonomy" id="34615"/>
    <lineage>
        <taxon>Eukaryota</taxon>
        <taxon>Metazoa</taxon>
        <taxon>Ecdysozoa</taxon>
        <taxon>Arthropoda</taxon>
        <taxon>Chelicerata</taxon>
        <taxon>Arachnida</taxon>
        <taxon>Acari</taxon>
        <taxon>Parasitiformes</taxon>
        <taxon>Ixodida</taxon>
        <taxon>Ixodoidea</taxon>
        <taxon>Ixodidae</taxon>
        <taxon>Ixodinae</taxon>
        <taxon>Ixodes</taxon>
    </lineage>
</organism>
<comment type="caution">
    <text evidence="1">The sequence shown here is derived from an EMBL/GenBank/DDBJ whole genome shotgun (WGS) entry which is preliminary data.</text>
</comment>
<name>A0AC60QFW3_IXOPE</name>
<dbReference type="EMBL" id="JABSTQ010009087">
    <property type="protein sequence ID" value="KAG0433087.1"/>
    <property type="molecule type" value="Genomic_DNA"/>
</dbReference>
<evidence type="ECO:0000313" key="2">
    <source>
        <dbReference type="Proteomes" id="UP000805193"/>
    </source>
</evidence>
<sequence length="381" mass="42874">MTLNPKTFNNTVMTCLVAKQNYPLAKSFLDYLRSSSNNKPSTLLLAQYMALCSDEAELLSCYDAIKGGMAGNLLLDAHTRDAVICGLCKTSLWKESLPLLESEPELCRPTSLSLNAVADAAFKHEDMGVAWDAMQKLTQPPLQIFASSLEACLGACSKLEFEELRLAVLASIMKGSDLFMNTTPRELEDFERFLSKAPPFDVVIDGLNVALKGNANSNGDKARNLLLVVKHYTLVEKRKVLVVGRKHMRKWPRNVMDQVWSHCAYYLTNDLGPGTVVASRDLMRNHRYKLHEDSRMGGLFDKWRRTHQEVLDVNWGKLSVLKPARHQISVQGSNAKGWHIPYDDGSKLEPYDIRTTWLCLKTREESVWHAADPRQCSASTK</sequence>
<proteinExistence type="predicted"/>
<keyword evidence="2" id="KW-1185">Reference proteome</keyword>
<evidence type="ECO:0000313" key="1">
    <source>
        <dbReference type="EMBL" id="KAG0433087.1"/>
    </source>
</evidence>
<protein>
    <submittedName>
        <fullName evidence="1">Uncharacterized protein</fullName>
    </submittedName>
</protein>
<accession>A0AC60QFW3</accession>
<gene>
    <name evidence="1" type="ORF">HPB47_020238</name>
</gene>